<dbReference type="GO" id="GO:0031209">
    <property type="term" value="C:SCAR complex"/>
    <property type="evidence" value="ECO:0007669"/>
    <property type="project" value="TreeGrafter"/>
</dbReference>
<comment type="caution">
    <text evidence="4">The sequence shown here is derived from an EMBL/GenBank/DDBJ whole genome shotgun (WGS) entry which is preliminary data.</text>
</comment>
<dbReference type="STRING" id="299467.A0A443SGM8"/>
<dbReference type="PANTHER" id="PTHR12902:SF1">
    <property type="entry name" value="WISKOTT-ALDRICH SYNDROME PROTEIN FAMILY MEMBER"/>
    <property type="match status" value="1"/>
</dbReference>
<evidence type="ECO:0000256" key="2">
    <source>
        <dbReference type="RuleBase" id="RU367034"/>
    </source>
</evidence>
<keyword evidence="2" id="KW-0963">Cytoplasm</keyword>
<reference evidence="4 5" key="1">
    <citation type="journal article" date="2018" name="Gigascience">
        <title>Genomes of trombidid mites reveal novel predicted allergens and laterally-transferred genes associated with secondary metabolism.</title>
        <authorList>
            <person name="Dong X."/>
            <person name="Chaisiri K."/>
            <person name="Xia D."/>
            <person name="Armstrong S.D."/>
            <person name="Fang Y."/>
            <person name="Donnelly M.J."/>
            <person name="Kadowaki T."/>
            <person name="McGarry J.W."/>
            <person name="Darby A.C."/>
            <person name="Makepeace B.L."/>
        </authorList>
    </citation>
    <scope>NUCLEOTIDE SEQUENCE [LARGE SCALE GENOMIC DNA]</scope>
    <source>
        <strain evidence="4">UoL-UT</strain>
    </source>
</reference>
<feature type="region of interest" description="Disordered" evidence="3">
    <location>
        <begin position="177"/>
        <end position="215"/>
    </location>
</feature>
<comment type="similarity">
    <text evidence="1 2">Belongs to the SCAR/WAVE family.</text>
</comment>
<dbReference type="Gene3D" id="1.20.5.340">
    <property type="match status" value="1"/>
</dbReference>
<dbReference type="GO" id="GO:0034237">
    <property type="term" value="F:protein kinase A regulatory subunit binding"/>
    <property type="evidence" value="ECO:0007669"/>
    <property type="project" value="TreeGrafter"/>
</dbReference>
<dbReference type="PANTHER" id="PTHR12902">
    <property type="entry name" value="WASP-1"/>
    <property type="match status" value="1"/>
</dbReference>
<comment type="function">
    <text evidence="2">Downstream effector molecule involved in the transmission of signals from tyrosine kinase receptors and small GTPases to the actin cytoskeleton. Promotes formation of actin filaments. Part of the WAVE complex that regulates lamellipodia formation. The WAVE complex regulates actin filament reorganization via its interaction with the Arp2/3 complex.</text>
</comment>
<dbReference type="EMBL" id="NCKV01002559">
    <property type="protein sequence ID" value="RWS26687.1"/>
    <property type="molecule type" value="Genomic_DNA"/>
</dbReference>
<evidence type="ECO:0000313" key="5">
    <source>
        <dbReference type="Proteomes" id="UP000288716"/>
    </source>
</evidence>
<sequence length="394" mass="43820">MPLEQRVVSPICVSRGTLPLDSQGNLAIAIPNELECVTNGTLANLIRQLSSLSRYAEDLFAGIVNESTLLIARSTSLQGRIERLSVKVTQLDSTVEEVSLHDIHLRKPYKSCNNYDQQVVSRSTMSHSILEKYQTCDKPPPLDKLNPYRDDGKDGLKFYTDPNYFFELWRQEMLKETEREKGGKRGAHKGPGKGQGPGSGEKNRQKKPRQPANTRERYRQMMAQQEFIECGKPANHGVYMDSNGIIYTQQYGTLNQRPNSLELNQYIIDNYHHMAQYPHAPPSYFGNGPNNHCHPMHPPIQAMTQMGHQIGSPNHNMAANTPPPPYNQITPQEMNNIQGHVNNQQSLGTPTRRSASMANRPSQPPPAPPSNPASTSSSSGGTPTDGTPSRSRGT</sequence>
<dbReference type="VEuPathDB" id="VectorBase:LDEU005353"/>
<dbReference type="Proteomes" id="UP000288716">
    <property type="component" value="Unassembled WGS sequence"/>
</dbReference>
<dbReference type="GO" id="GO:2000601">
    <property type="term" value="P:positive regulation of Arp2/3 complex-mediated actin nucleation"/>
    <property type="evidence" value="ECO:0007669"/>
    <property type="project" value="TreeGrafter"/>
</dbReference>
<name>A0A443SGM8_9ACAR</name>
<comment type="subunit">
    <text evidence="2">Binds actin and the Arp2/3 complex.</text>
</comment>
<dbReference type="GO" id="GO:0005856">
    <property type="term" value="C:cytoskeleton"/>
    <property type="evidence" value="ECO:0007669"/>
    <property type="project" value="UniProtKB-SubCell"/>
</dbReference>
<proteinExistence type="inferred from homology"/>
<feature type="compositionally biased region" description="Polar residues" evidence="3">
    <location>
        <begin position="327"/>
        <end position="360"/>
    </location>
</feature>
<dbReference type="InterPro" id="IPR028288">
    <property type="entry name" value="SCAR/WAVE_fam"/>
</dbReference>
<feature type="compositionally biased region" description="Pro residues" evidence="3">
    <location>
        <begin position="362"/>
        <end position="371"/>
    </location>
</feature>
<evidence type="ECO:0000313" key="4">
    <source>
        <dbReference type="EMBL" id="RWS26687.1"/>
    </source>
</evidence>
<organism evidence="4 5">
    <name type="scientific">Leptotrombidium deliense</name>
    <dbReference type="NCBI Taxonomy" id="299467"/>
    <lineage>
        <taxon>Eukaryota</taxon>
        <taxon>Metazoa</taxon>
        <taxon>Ecdysozoa</taxon>
        <taxon>Arthropoda</taxon>
        <taxon>Chelicerata</taxon>
        <taxon>Arachnida</taxon>
        <taxon>Acari</taxon>
        <taxon>Acariformes</taxon>
        <taxon>Trombidiformes</taxon>
        <taxon>Prostigmata</taxon>
        <taxon>Anystina</taxon>
        <taxon>Parasitengona</taxon>
        <taxon>Trombiculoidea</taxon>
        <taxon>Trombiculidae</taxon>
        <taxon>Leptotrombidium</taxon>
    </lineage>
</organism>
<dbReference type="GO" id="GO:0071933">
    <property type="term" value="F:Arp2/3 complex binding"/>
    <property type="evidence" value="ECO:0007669"/>
    <property type="project" value="TreeGrafter"/>
</dbReference>
<gene>
    <name evidence="4" type="ORF">B4U80_04527</name>
</gene>
<keyword evidence="2" id="KW-0206">Cytoskeleton</keyword>
<feature type="region of interest" description="Disordered" evidence="3">
    <location>
        <begin position="312"/>
        <end position="394"/>
    </location>
</feature>
<comment type="subcellular location">
    <subcellularLocation>
        <location evidence="2">Cytoplasm</location>
        <location evidence="2">Cytoskeleton</location>
    </subcellularLocation>
</comment>
<dbReference type="OrthoDB" id="1060785at2759"/>
<keyword evidence="2" id="KW-0009">Actin-binding</keyword>
<keyword evidence="5" id="KW-1185">Reference proteome</keyword>
<dbReference type="GO" id="GO:0030036">
    <property type="term" value="P:actin cytoskeleton organization"/>
    <property type="evidence" value="ECO:0007669"/>
    <property type="project" value="UniProtKB-UniRule"/>
</dbReference>
<feature type="compositionally biased region" description="Low complexity" evidence="3">
    <location>
        <begin position="372"/>
        <end position="394"/>
    </location>
</feature>
<evidence type="ECO:0000256" key="3">
    <source>
        <dbReference type="SAM" id="MobiDB-lite"/>
    </source>
</evidence>
<protein>
    <recommendedName>
        <fullName evidence="2">Wiskott-Aldrich syndrome protein family member</fullName>
        <shortName evidence="2">WASP family protein member</shortName>
    </recommendedName>
</protein>
<dbReference type="GO" id="GO:0003779">
    <property type="term" value="F:actin binding"/>
    <property type="evidence" value="ECO:0007669"/>
    <property type="project" value="UniProtKB-UniRule"/>
</dbReference>
<accession>A0A443SGM8</accession>
<dbReference type="Gene3D" id="6.10.280.150">
    <property type="match status" value="1"/>
</dbReference>
<feature type="non-terminal residue" evidence="4">
    <location>
        <position position="394"/>
    </location>
</feature>
<evidence type="ECO:0000256" key="1">
    <source>
        <dbReference type="ARBA" id="ARBA00006993"/>
    </source>
</evidence>
<dbReference type="AlphaFoldDB" id="A0A443SGM8"/>